<organism evidence="1 2">
    <name type="scientific">Polaromonas jejuensis</name>
    <dbReference type="NCBI Taxonomy" id="457502"/>
    <lineage>
        <taxon>Bacteria</taxon>
        <taxon>Pseudomonadati</taxon>
        <taxon>Pseudomonadota</taxon>
        <taxon>Betaproteobacteria</taxon>
        <taxon>Burkholderiales</taxon>
        <taxon>Comamonadaceae</taxon>
        <taxon>Polaromonas</taxon>
    </lineage>
</organism>
<dbReference type="Proteomes" id="UP001596084">
    <property type="component" value="Unassembled WGS sequence"/>
</dbReference>
<accession>A0ABW0Q7Q3</accession>
<dbReference type="EMBL" id="JBHSMX010000011">
    <property type="protein sequence ID" value="MFC5520753.1"/>
    <property type="molecule type" value="Genomic_DNA"/>
</dbReference>
<reference evidence="2" key="1">
    <citation type="journal article" date="2019" name="Int. J. Syst. Evol. Microbiol.">
        <title>The Global Catalogue of Microorganisms (GCM) 10K type strain sequencing project: providing services to taxonomists for standard genome sequencing and annotation.</title>
        <authorList>
            <consortium name="The Broad Institute Genomics Platform"/>
            <consortium name="The Broad Institute Genome Sequencing Center for Infectious Disease"/>
            <person name="Wu L."/>
            <person name="Ma J."/>
        </authorList>
    </citation>
    <scope>NUCLEOTIDE SEQUENCE [LARGE SCALE GENOMIC DNA]</scope>
    <source>
        <strain evidence="2">CGMCC 4.7277</strain>
    </source>
</reference>
<comment type="caution">
    <text evidence="1">The sequence shown here is derived from an EMBL/GenBank/DDBJ whole genome shotgun (WGS) entry which is preliminary data.</text>
</comment>
<proteinExistence type="predicted"/>
<keyword evidence="2" id="KW-1185">Reference proteome</keyword>
<evidence type="ECO:0000313" key="1">
    <source>
        <dbReference type="EMBL" id="MFC5520753.1"/>
    </source>
</evidence>
<evidence type="ECO:0000313" key="2">
    <source>
        <dbReference type="Proteomes" id="UP001596084"/>
    </source>
</evidence>
<name>A0ABW0Q7Q3_9BURK</name>
<protein>
    <submittedName>
        <fullName evidence="1">Uncharacterized protein</fullName>
    </submittedName>
</protein>
<gene>
    <name evidence="1" type="ORF">ACFPP7_07450</name>
</gene>
<sequence>MISVIEMMLSILQRDISFAAMHLATKADGAGLREKAQRQVYGSLRNRGHGNPSVHA</sequence>